<keyword evidence="4" id="KW-1185">Reference proteome</keyword>
<dbReference type="PANTHER" id="PTHR13318">
    <property type="entry name" value="PARTNER OF PAIRED, ISOFORM B-RELATED"/>
    <property type="match status" value="1"/>
</dbReference>
<name>A0ABP0E600_9ASCO</name>
<dbReference type="Pfam" id="PF23550">
    <property type="entry name" value="zf_Tbcl_Rhp7"/>
    <property type="match status" value="1"/>
</dbReference>
<accession>A0ABP0E600</accession>
<evidence type="ECO:0000259" key="2">
    <source>
        <dbReference type="Pfam" id="PF23550"/>
    </source>
</evidence>
<organism evidence="3 4">
    <name type="scientific">[Candida] anglica</name>
    <dbReference type="NCBI Taxonomy" id="148631"/>
    <lineage>
        <taxon>Eukaryota</taxon>
        <taxon>Fungi</taxon>
        <taxon>Dikarya</taxon>
        <taxon>Ascomycota</taxon>
        <taxon>Saccharomycotina</taxon>
        <taxon>Pichiomycetes</taxon>
        <taxon>Debaryomycetaceae</taxon>
        <taxon>Kurtzmaniella</taxon>
    </lineage>
</organism>
<feature type="region of interest" description="Disordered" evidence="1">
    <location>
        <begin position="539"/>
        <end position="562"/>
    </location>
</feature>
<gene>
    <name evidence="3" type="primary">RAD7</name>
    <name evidence="3" type="ORF">CAAN4_A06788</name>
</gene>
<feature type="compositionally biased region" description="Basic and acidic residues" evidence="1">
    <location>
        <begin position="539"/>
        <end position="550"/>
    </location>
</feature>
<dbReference type="SUPFAM" id="SSF52047">
    <property type="entry name" value="RNI-like"/>
    <property type="match status" value="1"/>
</dbReference>
<protein>
    <submittedName>
        <fullName evidence="3">DNA repair protein Rad7p</fullName>
    </submittedName>
</protein>
<feature type="compositionally biased region" description="Acidic residues" evidence="1">
    <location>
        <begin position="73"/>
        <end position="86"/>
    </location>
</feature>
<sequence>MARGSKTSGVRGPNSALTEFLRVEGITDGFRNRRNRQSEPAESVSASPDVEDEPQPVTVNRRRGRGRLSRAVEEEEEEDVDEDDEIVVMRSAARTKRRLARRNGDGPDSDYSSEGSNFSEDDNESKNKKFGEKDECVDCENTFLISVYSRYDDARKGYLCEDCHEELKKRERNARKNQLNARRKRKKMASALLDKAEVKVPSLQDVCIKKITQNIDDVDVLGDIGQANMNKISRILSRNRSMNSTTATLFLHPDLKTLELWDCSNVDSDALNKIASFCPQLESLTLFMCGHLHNDNLKYYNAKLPHLKSLSLNGPFLISDIMWQEFFEGDIRLSQFEVRNTHRFGNDSLISLLETTGSNLTSLKLSRLDGLNSAAIYELIPHYIQPNMLKHLEISYPTDEDLITDELMINILSISGESLTHLNVDGCTSLTDRFLEEGVSKFCPALTSLSMKLLDQVTDAGFSRAFDGYSFVNSGGLIDVNLTKCTGLEDGAIYSLFRHSGPTLVELNLNSIYKLTKDFFIQIFTDDLNPKKKALKEAVEAAKETEREAEPSGTEDEDEIQESPQKYFSEIKLPLLTTLDVGFVRAVDNEVLNLVSEKCTKLKILEVHGNNRCTSRATVREGLLIIGRQSDCM</sequence>
<reference evidence="3 4" key="1">
    <citation type="submission" date="2024-01" db="EMBL/GenBank/DDBJ databases">
        <authorList>
            <consortium name="Genoscope - CEA"/>
            <person name="William W."/>
        </authorList>
    </citation>
    <scope>NUCLEOTIDE SEQUENCE [LARGE SCALE GENOMIC DNA]</scope>
    <source>
        <strain evidence="3 4">29B2s-10</strain>
    </source>
</reference>
<evidence type="ECO:0000256" key="1">
    <source>
        <dbReference type="SAM" id="MobiDB-lite"/>
    </source>
</evidence>
<feature type="domain" description="DNA repair protein rhp7 treble clef" evidence="2">
    <location>
        <begin position="130"/>
        <end position="169"/>
    </location>
</feature>
<dbReference type="InterPro" id="IPR006553">
    <property type="entry name" value="Leu-rich_rpt_Cys-con_subtyp"/>
</dbReference>
<dbReference type="InterPro" id="IPR056451">
    <property type="entry name" value="Znf_Tbcl_Rhp7"/>
</dbReference>
<evidence type="ECO:0000313" key="4">
    <source>
        <dbReference type="Proteomes" id="UP001497600"/>
    </source>
</evidence>
<dbReference type="EMBL" id="OZ004253">
    <property type="protein sequence ID" value="CAK7893324.1"/>
    <property type="molecule type" value="Genomic_DNA"/>
</dbReference>
<proteinExistence type="predicted"/>
<evidence type="ECO:0000313" key="3">
    <source>
        <dbReference type="EMBL" id="CAK7893324.1"/>
    </source>
</evidence>
<dbReference type="InterPro" id="IPR032675">
    <property type="entry name" value="LRR_dom_sf"/>
</dbReference>
<dbReference type="Gene3D" id="3.80.10.10">
    <property type="entry name" value="Ribonuclease Inhibitor"/>
    <property type="match status" value="2"/>
</dbReference>
<dbReference type="Proteomes" id="UP001497600">
    <property type="component" value="Chromosome A"/>
</dbReference>
<feature type="region of interest" description="Disordered" evidence="1">
    <location>
        <begin position="24"/>
        <end position="129"/>
    </location>
</feature>
<dbReference type="SMART" id="SM00367">
    <property type="entry name" value="LRR_CC"/>
    <property type="match status" value="5"/>
</dbReference>